<accession>A0AAV5WT90</accession>
<keyword evidence="3" id="KW-1185">Reference proteome</keyword>
<organism evidence="2 3">
    <name type="scientific">Pristionchus fissidentatus</name>
    <dbReference type="NCBI Taxonomy" id="1538716"/>
    <lineage>
        <taxon>Eukaryota</taxon>
        <taxon>Metazoa</taxon>
        <taxon>Ecdysozoa</taxon>
        <taxon>Nematoda</taxon>
        <taxon>Chromadorea</taxon>
        <taxon>Rhabditida</taxon>
        <taxon>Rhabditina</taxon>
        <taxon>Diplogasteromorpha</taxon>
        <taxon>Diplogasteroidea</taxon>
        <taxon>Neodiplogasteridae</taxon>
        <taxon>Pristionchus</taxon>
    </lineage>
</organism>
<feature type="domain" description="BTB" evidence="1">
    <location>
        <begin position="132"/>
        <end position="199"/>
    </location>
</feature>
<dbReference type="Gene3D" id="3.30.710.10">
    <property type="entry name" value="Potassium Channel Kv1.1, Chain A"/>
    <property type="match status" value="1"/>
</dbReference>
<gene>
    <name evidence="2" type="ORF">PFISCL1PPCAC_25518</name>
</gene>
<protein>
    <recommendedName>
        <fullName evidence="1">BTB domain-containing protein</fullName>
    </recommendedName>
</protein>
<dbReference type="PANTHER" id="PTHR22744">
    <property type="entry name" value="HELIX LOOP HELIX PROTEIN 21-RELATED"/>
    <property type="match status" value="1"/>
</dbReference>
<dbReference type="Proteomes" id="UP001432322">
    <property type="component" value="Unassembled WGS sequence"/>
</dbReference>
<evidence type="ECO:0000259" key="1">
    <source>
        <dbReference type="PROSITE" id="PS50097"/>
    </source>
</evidence>
<dbReference type="SUPFAM" id="SSF54695">
    <property type="entry name" value="POZ domain"/>
    <property type="match status" value="1"/>
</dbReference>
<dbReference type="EMBL" id="BTSY01000006">
    <property type="protein sequence ID" value="GMT34221.1"/>
    <property type="molecule type" value="Genomic_DNA"/>
</dbReference>
<dbReference type="AlphaFoldDB" id="A0AAV5WT90"/>
<dbReference type="Pfam" id="PF00651">
    <property type="entry name" value="BTB"/>
    <property type="match status" value="1"/>
</dbReference>
<dbReference type="PROSITE" id="PS50097">
    <property type="entry name" value="BTB"/>
    <property type="match status" value="1"/>
</dbReference>
<proteinExistence type="predicted"/>
<dbReference type="PANTHER" id="PTHR22744:SF14">
    <property type="entry name" value="BTB DOMAIN-CONTAINING PROTEIN-RELATED"/>
    <property type="match status" value="1"/>
</dbReference>
<comment type="caution">
    <text evidence="2">The sequence shown here is derived from an EMBL/GenBank/DDBJ whole genome shotgun (WGS) entry which is preliminary data.</text>
</comment>
<feature type="non-terminal residue" evidence="2">
    <location>
        <position position="252"/>
    </location>
</feature>
<sequence length="252" mass="28608">MASNYLLISPTSIIDIRSPDKSIVLSVSEDYKTVSLRQTLTSDKQCVVRMALRRDKMVISHLATSANIVNGEYKIRIDSLFPLVFQHGETIRCLEAEVFANWECREALSKFSLKLDLHGEIGIDNTQITPVNSKCLKIGSQYLNVSGELLAIHSDFFSTIFYGPYLEKDQQVNTITGVDEEKFVRFLKSIHRKKFVFDSVECTLDALEFSDRFLMRKIDAKVIPYLKEMQIPENLLGYALKAADKVSNKPGL</sequence>
<reference evidence="2" key="1">
    <citation type="submission" date="2023-10" db="EMBL/GenBank/DDBJ databases">
        <title>Genome assembly of Pristionchus species.</title>
        <authorList>
            <person name="Yoshida K."/>
            <person name="Sommer R.J."/>
        </authorList>
    </citation>
    <scope>NUCLEOTIDE SEQUENCE</scope>
    <source>
        <strain evidence="2">RS5133</strain>
    </source>
</reference>
<dbReference type="InterPro" id="IPR011333">
    <property type="entry name" value="SKP1/BTB/POZ_sf"/>
</dbReference>
<evidence type="ECO:0000313" key="2">
    <source>
        <dbReference type="EMBL" id="GMT34221.1"/>
    </source>
</evidence>
<dbReference type="InterPro" id="IPR000210">
    <property type="entry name" value="BTB/POZ_dom"/>
</dbReference>
<name>A0AAV5WT90_9BILA</name>
<evidence type="ECO:0000313" key="3">
    <source>
        <dbReference type="Proteomes" id="UP001432322"/>
    </source>
</evidence>